<feature type="region of interest" description="Disordered" evidence="1">
    <location>
        <begin position="58"/>
        <end position="78"/>
    </location>
</feature>
<evidence type="ECO:0000313" key="3">
    <source>
        <dbReference type="Proteomes" id="UP000663855"/>
    </source>
</evidence>
<reference evidence="2" key="1">
    <citation type="submission" date="2021-02" db="EMBL/GenBank/DDBJ databases">
        <authorList>
            <person name="Nowell W R."/>
        </authorList>
    </citation>
    <scope>NUCLEOTIDE SEQUENCE</scope>
</reference>
<evidence type="ECO:0000313" key="2">
    <source>
        <dbReference type="EMBL" id="CAF1423637.1"/>
    </source>
</evidence>
<comment type="caution">
    <text evidence="2">The sequence shown here is derived from an EMBL/GenBank/DDBJ whole genome shotgun (WGS) entry which is preliminary data.</text>
</comment>
<feature type="compositionally biased region" description="Low complexity" evidence="1">
    <location>
        <begin position="171"/>
        <end position="190"/>
    </location>
</feature>
<dbReference type="EMBL" id="CAJNOV010010824">
    <property type="protein sequence ID" value="CAF1423637.1"/>
    <property type="molecule type" value="Genomic_DNA"/>
</dbReference>
<sequence>MSLEVDTDPESSSSTSSSRRHFLIVPSFNPERRHSWGNVVSRPSHRNHTATSAVTITDNTDSIESPPPPVISITRSSSSSDVQAATIRPLLTRNKKKVLSPLYPQSPTTFSSSTTRSFPFPCCGARKRSNQIPSVEQVSTAGYTRRKSSTPNLSPRPHSTSLNQNHRNPHTKTTTTTTTTTASAITNSTKPTKKRRRRGGMVSTCVSCVSSNNSRRQSSIAEDITTIPIRSSPNLSSRTPPLLIRLGRIILRRRTPTNANHSRNTKINNKTR</sequence>
<feature type="compositionally biased region" description="Polar residues" evidence="1">
    <location>
        <begin position="149"/>
        <end position="166"/>
    </location>
</feature>
<organism evidence="2 3">
    <name type="scientific">Rotaria magnacalcarata</name>
    <dbReference type="NCBI Taxonomy" id="392030"/>
    <lineage>
        <taxon>Eukaryota</taxon>
        <taxon>Metazoa</taxon>
        <taxon>Spiralia</taxon>
        <taxon>Gnathifera</taxon>
        <taxon>Rotifera</taxon>
        <taxon>Eurotatoria</taxon>
        <taxon>Bdelloidea</taxon>
        <taxon>Philodinida</taxon>
        <taxon>Philodinidae</taxon>
        <taxon>Rotaria</taxon>
    </lineage>
</organism>
<feature type="compositionally biased region" description="Polar residues" evidence="1">
    <location>
        <begin position="130"/>
        <end position="142"/>
    </location>
</feature>
<accession>A0A815MVX8</accession>
<dbReference type="AlphaFoldDB" id="A0A815MVX8"/>
<proteinExistence type="predicted"/>
<evidence type="ECO:0000256" key="1">
    <source>
        <dbReference type="SAM" id="MobiDB-lite"/>
    </source>
</evidence>
<protein>
    <submittedName>
        <fullName evidence="2">Uncharacterized protein</fullName>
    </submittedName>
</protein>
<dbReference type="Proteomes" id="UP000663855">
    <property type="component" value="Unassembled WGS sequence"/>
</dbReference>
<gene>
    <name evidence="2" type="ORF">CJN711_LOCUS23152</name>
</gene>
<feature type="region of interest" description="Disordered" evidence="1">
    <location>
        <begin position="1"/>
        <end position="20"/>
    </location>
</feature>
<name>A0A815MVX8_9BILA</name>
<feature type="region of interest" description="Disordered" evidence="1">
    <location>
        <begin position="125"/>
        <end position="202"/>
    </location>
</feature>